<dbReference type="RefSeq" id="WP_096356228.1">
    <property type="nucleotide sequence ID" value="NZ_AP017313.1"/>
</dbReference>
<gene>
    <name evidence="2" type="ORF">FHS11_003092</name>
</gene>
<feature type="transmembrane region" description="Helical" evidence="1">
    <location>
        <begin position="31"/>
        <end position="49"/>
    </location>
</feature>
<protein>
    <submittedName>
        <fullName evidence="2">Neutral ceramidase superfamily lipid hydrolase</fullName>
    </submittedName>
</protein>
<evidence type="ECO:0000313" key="3">
    <source>
        <dbReference type="Proteomes" id="UP000539265"/>
    </source>
</evidence>
<dbReference type="EMBL" id="JACHWX010000009">
    <property type="protein sequence ID" value="MBB3056666.1"/>
    <property type="molecule type" value="Genomic_DNA"/>
</dbReference>
<keyword evidence="2" id="KW-0378">Hydrolase</keyword>
<feature type="transmembrane region" description="Helical" evidence="1">
    <location>
        <begin position="56"/>
        <end position="75"/>
    </location>
</feature>
<organism evidence="2 3">
    <name type="scientific">Mucilaginibacter gotjawali</name>
    <dbReference type="NCBI Taxonomy" id="1550579"/>
    <lineage>
        <taxon>Bacteria</taxon>
        <taxon>Pseudomonadati</taxon>
        <taxon>Bacteroidota</taxon>
        <taxon>Sphingobacteriia</taxon>
        <taxon>Sphingobacteriales</taxon>
        <taxon>Sphingobacteriaceae</taxon>
        <taxon>Mucilaginibacter</taxon>
    </lineage>
</organism>
<feature type="transmembrane region" description="Helical" evidence="1">
    <location>
        <begin position="95"/>
        <end position="114"/>
    </location>
</feature>
<dbReference type="Proteomes" id="UP000539265">
    <property type="component" value="Unassembled WGS sequence"/>
</dbReference>
<keyword evidence="1" id="KW-1133">Transmembrane helix</keyword>
<proteinExistence type="predicted"/>
<dbReference type="GO" id="GO:0016787">
    <property type="term" value="F:hydrolase activity"/>
    <property type="evidence" value="ECO:0007669"/>
    <property type="project" value="UniProtKB-KW"/>
</dbReference>
<comment type="caution">
    <text evidence="2">The sequence shown here is derived from an EMBL/GenBank/DDBJ whole genome shotgun (WGS) entry which is preliminary data.</text>
</comment>
<evidence type="ECO:0000313" key="2">
    <source>
        <dbReference type="EMBL" id="MBB3056666.1"/>
    </source>
</evidence>
<evidence type="ECO:0000256" key="1">
    <source>
        <dbReference type="SAM" id="Phobius"/>
    </source>
</evidence>
<sequence length="137" mass="15598">MTKTRLTWFILIIVTIILGLLSRHIAGIPLFIGDILWATMIYFGFRFLFITRSVKFIVIASLLFCYAIEFSQLYQAPWINNIRHTVIGGLVLGEVFLWGDLLSYTIGVAIGVLVQKYMIKYPDNSCSRGYAPTARIN</sequence>
<dbReference type="OrthoDB" id="5360192at2"/>
<keyword evidence="1" id="KW-0812">Transmembrane</keyword>
<feature type="transmembrane region" description="Helical" evidence="1">
    <location>
        <begin position="7"/>
        <end position="25"/>
    </location>
</feature>
<keyword evidence="1" id="KW-0472">Membrane</keyword>
<name>A0A839SFU3_9SPHI</name>
<dbReference type="InterPro" id="IPR021257">
    <property type="entry name" value="DUF2809"/>
</dbReference>
<accession>A0A839SFU3</accession>
<reference evidence="2" key="1">
    <citation type="submission" date="2020-08" db="EMBL/GenBank/DDBJ databases">
        <title>Genomic Encyclopedia of Type Strains, Phase III (KMG-III): the genomes of soil and plant-associated and newly described type strains.</title>
        <authorList>
            <person name="Whitman W."/>
        </authorList>
    </citation>
    <scope>NUCLEOTIDE SEQUENCE [LARGE SCALE GENOMIC DNA]</scope>
    <source>
        <strain evidence="2">CECT 8628</strain>
    </source>
</reference>
<dbReference type="AlphaFoldDB" id="A0A839SFU3"/>
<dbReference type="Pfam" id="PF10990">
    <property type="entry name" value="DUF2809"/>
    <property type="match status" value="1"/>
</dbReference>
<keyword evidence="3" id="KW-1185">Reference proteome</keyword>